<reference evidence="2" key="1">
    <citation type="journal article" date="2019" name="Int. J. Syst. Evol. Microbiol.">
        <title>The Global Catalogue of Microorganisms (GCM) 10K type strain sequencing project: providing services to taxonomists for standard genome sequencing and annotation.</title>
        <authorList>
            <consortium name="The Broad Institute Genomics Platform"/>
            <consortium name="The Broad Institute Genome Sequencing Center for Infectious Disease"/>
            <person name="Wu L."/>
            <person name="Ma J."/>
        </authorList>
    </citation>
    <scope>NUCLEOTIDE SEQUENCE [LARGE SCALE GENOMIC DNA]</scope>
    <source>
        <strain evidence="2">JCM 18304</strain>
    </source>
</reference>
<dbReference type="Proteomes" id="UP001501570">
    <property type="component" value="Unassembled WGS sequence"/>
</dbReference>
<proteinExistence type="predicted"/>
<comment type="caution">
    <text evidence="1">The sequence shown here is derived from an EMBL/GenBank/DDBJ whole genome shotgun (WGS) entry which is preliminary data.</text>
</comment>
<sequence length="185" mass="20548">MTARLTIEPRLFAALVKGLAERGQGHRESGAFLLADRAHPEDQLPQLVTTIAFYDDLDPLCLTGGIDFHAVGYTALQNLCRRDGLRVAGDIHTHPVDRVQQSRVDAEHPMVARDGHVALIAPRFAAEVTDVCQIGVHVRAYGGWTSFYGDRAAEVVLVGTRAGGSAWWRRLLARLLIWHRHQETR</sequence>
<dbReference type="EMBL" id="BAABJQ010000057">
    <property type="protein sequence ID" value="GAA5202005.1"/>
    <property type="molecule type" value="Genomic_DNA"/>
</dbReference>
<evidence type="ECO:0000313" key="2">
    <source>
        <dbReference type="Proteomes" id="UP001501570"/>
    </source>
</evidence>
<organism evidence="1 2">
    <name type="scientific">Rugosimonospora acidiphila</name>
    <dbReference type="NCBI Taxonomy" id="556531"/>
    <lineage>
        <taxon>Bacteria</taxon>
        <taxon>Bacillati</taxon>
        <taxon>Actinomycetota</taxon>
        <taxon>Actinomycetes</taxon>
        <taxon>Micromonosporales</taxon>
        <taxon>Micromonosporaceae</taxon>
        <taxon>Rugosimonospora</taxon>
    </lineage>
</organism>
<keyword evidence="2" id="KW-1185">Reference proteome</keyword>
<accession>A0ABP9STE7</accession>
<dbReference type="SUPFAM" id="SSF102712">
    <property type="entry name" value="JAB1/MPN domain"/>
    <property type="match status" value="1"/>
</dbReference>
<name>A0ABP9STE7_9ACTN</name>
<protein>
    <recommendedName>
        <fullName evidence="3">JAB domain-containing protein</fullName>
    </recommendedName>
</protein>
<gene>
    <name evidence="1" type="ORF">GCM10023322_83020</name>
</gene>
<dbReference type="RefSeq" id="WP_345639262.1">
    <property type="nucleotide sequence ID" value="NZ_BAABJQ010000057.1"/>
</dbReference>
<evidence type="ECO:0008006" key="3">
    <source>
        <dbReference type="Google" id="ProtNLM"/>
    </source>
</evidence>
<evidence type="ECO:0000313" key="1">
    <source>
        <dbReference type="EMBL" id="GAA5202005.1"/>
    </source>
</evidence>